<dbReference type="Proteomes" id="UP000216433">
    <property type="component" value="Unassembled WGS sequence"/>
</dbReference>
<feature type="chain" id="PRO_5012967266" description="Lipoprotein" evidence="1">
    <location>
        <begin position="24"/>
        <end position="108"/>
    </location>
</feature>
<gene>
    <name evidence="2" type="ORF">CEK00_08845</name>
</gene>
<comment type="caution">
    <text evidence="2">The sequence shown here is derived from an EMBL/GenBank/DDBJ whole genome shotgun (WGS) entry which is preliminary data.</text>
</comment>
<evidence type="ECO:0008006" key="4">
    <source>
        <dbReference type="Google" id="ProtNLM"/>
    </source>
</evidence>
<dbReference type="PROSITE" id="PS51257">
    <property type="entry name" value="PROKAR_LIPOPROTEIN"/>
    <property type="match status" value="1"/>
</dbReference>
<name>A0A270NLA7_STEMA</name>
<proteinExistence type="predicted"/>
<reference evidence="2 3" key="1">
    <citation type="submission" date="2017-06" db="EMBL/GenBank/DDBJ databases">
        <title>Genome sequencing and assembly of Stenotrophomonas maltophilia DF07.</title>
        <authorList>
            <person name="Iyer R."/>
        </authorList>
    </citation>
    <scope>NUCLEOTIDE SEQUENCE [LARGE SCALE GENOMIC DNA]</scope>
    <source>
        <strain evidence="2 3">DF07</strain>
    </source>
</reference>
<accession>A0A270NLA7</accession>
<dbReference type="EMBL" id="NJGC01000008">
    <property type="protein sequence ID" value="PAM72092.1"/>
    <property type="molecule type" value="Genomic_DNA"/>
</dbReference>
<feature type="signal peptide" evidence="1">
    <location>
        <begin position="1"/>
        <end position="23"/>
    </location>
</feature>
<evidence type="ECO:0000256" key="1">
    <source>
        <dbReference type="SAM" id="SignalP"/>
    </source>
</evidence>
<evidence type="ECO:0000313" key="2">
    <source>
        <dbReference type="EMBL" id="PAM72092.1"/>
    </source>
</evidence>
<evidence type="ECO:0000313" key="3">
    <source>
        <dbReference type="Proteomes" id="UP000216433"/>
    </source>
</evidence>
<protein>
    <recommendedName>
        <fullName evidence="4">Lipoprotein</fullName>
    </recommendedName>
</protein>
<keyword evidence="1" id="KW-0732">Signal</keyword>
<sequence>MKRLVTLKVGLLFPLLMAGGCAAEESRGEKGWEGLERCVTTIETYVQETRGWKREMYRIAEESSGTADIGFSVQHVHDRVLLPEGGLKSFHVDLDQRCSRVIRESHYQ</sequence>
<dbReference type="RefSeq" id="WP_095377775.1">
    <property type="nucleotide sequence ID" value="NZ_JAEDVB010000013.1"/>
</dbReference>
<dbReference type="AlphaFoldDB" id="A0A270NLA7"/>
<organism evidence="2 3">
    <name type="scientific">Stenotrophomonas maltophilia</name>
    <name type="common">Pseudomonas maltophilia</name>
    <name type="synonym">Xanthomonas maltophilia</name>
    <dbReference type="NCBI Taxonomy" id="40324"/>
    <lineage>
        <taxon>Bacteria</taxon>
        <taxon>Pseudomonadati</taxon>
        <taxon>Pseudomonadota</taxon>
        <taxon>Gammaproteobacteria</taxon>
        <taxon>Lysobacterales</taxon>
        <taxon>Lysobacteraceae</taxon>
        <taxon>Stenotrophomonas</taxon>
        <taxon>Stenotrophomonas maltophilia group</taxon>
    </lineage>
</organism>